<evidence type="ECO:0000313" key="1">
    <source>
        <dbReference type="EMBL" id="KAK1294087.1"/>
    </source>
</evidence>
<reference evidence="1" key="2">
    <citation type="submission" date="2023-06" db="EMBL/GenBank/DDBJ databases">
        <authorList>
            <person name="Ma L."/>
            <person name="Liu K.-W."/>
            <person name="Li Z."/>
            <person name="Hsiao Y.-Y."/>
            <person name="Qi Y."/>
            <person name="Fu T."/>
            <person name="Tang G."/>
            <person name="Zhang D."/>
            <person name="Sun W.-H."/>
            <person name="Liu D.-K."/>
            <person name="Li Y."/>
            <person name="Chen G.-Z."/>
            <person name="Liu X.-D."/>
            <person name="Liao X.-Y."/>
            <person name="Jiang Y.-T."/>
            <person name="Yu X."/>
            <person name="Hao Y."/>
            <person name="Huang J."/>
            <person name="Zhao X.-W."/>
            <person name="Ke S."/>
            <person name="Chen Y.-Y."/>
            <person name="Wu W.-L."/>
            <person name="Hsu J.-L."/>
            <person name="Lin Y.-F."/>
            <person name="Huang M.-D."/>
            <person name="Li C.-Y."/>
            <person name="Huang L."/>
            <person name="Wang Z.-W."/>
            <person name="Zhao X."/>
            <person name="Zhong W.-Y."/>
            <person name="Peng D.-H."/>
            <person name="Ahmad S."/>
            <person name="Lan S."/>
            <person name="Zhang J.-S."/>
            <person name="Tsai W.-C."/>
            <person name="Van De Peer Y."/>
            <person name="Liu Z.-J."/>
        </authorList>
    </citation>
    <scope>NUCLEOTIDE SEQUENCE</scope>
    <source>
        <strain evidence="1">CP</strain>
        <tissue evidence="1">Leaves</tissue>
    </source>
</reference>
<evidence type="ECO:0000313" key="2">
    <source>
        <dbReference type="Proteomes" id="UP001180020"/>
    </source>
</evidence>
<reference evidence="1" key="1">
    <citation type="journal article" date="2023" name="Nat. Commun.">
        <title>Diploid and tetraploid genomes of Acorus and the evolution of monocots.</title>
        <authorList>
            <person name="Ma L."/>
            <person name="Liu K.W."/>
            <person name="Li Z."/>
            <person name="Hsiao Y.Y."/>
            <person name="Qi Y."/>
            <person name="Fu T."/>
            <person name="Tang G.D."/>
            <person name="Zhang D."/>
            <person name="Sun W.H."/>
            <person name="Liu D.K."/>
            <person name="Li Y."/>
            <person name="Chen G.Z."/>
            <person name="Liu X.D."/>
            <person name="Liao X.Y."/>
            <person name="Jiang Y.T."/>
            <person name="Yu X."/>
            <person name="Hao Y."/>
            <person name="Huang J."/>
            <person name="Zhao X.W."/>
            <person name="Ke S."/>
            <person name="Chen Y.Y."/>
            <person name="Wu W.L."/>
            <person name="Hsu J.L."/>
            <person name="Lin Y.F."/>
            <person name="Huang M.D."/>
            <person name="Li C.Y."/>
            <person name="Huang L."/>
            <person name="Wang Z.W."/>
            <person name="Zhao X."/>
            <person name="Zhong W.Y."/>
            <person name="Peng D.H."/>
            <person name="Ahmad S."/>
            <person name="Lan S."/>
            <person name="Zhang J.S."/>
            <person name="Tsai W.C."/>
            <person name="Van de Peer Y."/>
            <person name="Liu Z.J."/>
        </authorList>
    </citation>
    <scope>NUCLEOTIDE SEQUENCE</scope>
    <source>
        <strain evidence="1">CP</strain>
    </source>
</reference>
<gene>
    <name evidence="1" type="primary">LD</name>
    <name evidence="1" type="ORF">QJS10_CPA16g01486</name>
</gene>
<dbReference type="Proteomes" id="UP001180020">
    <property type="component" value="Unassembled WGS sequence"/>
</dbReference>
<keyword evidence="2" id="KW-1185">Reference proteome</keyword>
<keyword evidence="1" id="KW-0371">Homeobox</keyword>
<sequence>MELVKVDDLTFSASSGELVFVNSAESFGRFLESQRDLFHRQVEQLQRIVVTQCKLTGVNPLSQEMEKDQGTC</sequence>
<organism evidence="1 2">
    <name type="scientific">Acorus calamus</name>
    <name type="common">Sweet flag</name>
    <dbReference type="NCBI Taxonomy" id="4465"/>
    <lineage>
        <taxon>Eukaryota</taxon>
        <taxon>Viridiplantae</taxon>
        <taxon>Streptophyta</taxon>
        <taxon>Embryophyta</taxon>
        <taxon>Tracheophyta</taxon>
        <taxon>Spermatophyta</taxon>
        <taxon>Magnoliopsida</taxon>
        <taxon>Liliopsida</taxon>
        <taxon>Acoraceae</taxon>
        <taxon>Acorus</taxon>
    </lineage>
</organism>
<name>A0AAV9CYT3_ACOCL</name>
<proteinExistence type="predicted"/>
<accession>A0AAV9CYT3</accession>
<keyword evidence="1" id="KW-0238">DNA-binding</keyword>
<dbReference type="GO" id="GO:0003677">
    <property type="term" value="F:DNA binding"/>
    <property type="evidence" value="ECO:0007669"/>
    <property type="project" value="UniProtKB-KW"/>
</dbReference>
<protein>
    <submittedName>
        <fullName evidence="1">Homeobox protein LUMINIDEPENDENS</fullName>
    </submittedName>
</protein>
<dbReference type="AlphaFoldDB" id="A0AAV9CYT3"/>
<dbReference type="EMBL" id="JAUJYO010000016">
    <property type="protein sequence ID" value="KAK1294087.1"/>
    <property type="molecule type" value="Genomic_DNA"/>
</dbReference>
<comment type="caution">
    <text evidence="1">The sequence shown here is derived from an EMBL/GenBank/DDBJ whole genome shotgun (WGS) entry which is preliminary data.</text>
</comment>